<dbReference type="Pfam" id="PF13439">
    <property type="entry name" value="Glyco_transf_4"/>
    <property type="match status" value="1"/>
</dbReference>
<dbReference type="Gene3D" id="3.40.50.2000">
    <property type="entry name" value="Glycogen Phosphorylase B"/>
    <property type="match status" value="2"/>
</dbReference>
<gene>
    <name evidence="4" type="ORF">CEY02_15585</name>
</gene>
<dbReference type="InterPro" id="IPR050194">
    <property type="entry name" value="Glycosyltransferase_grp1"/>
</dbReference>
<dbReference type="OrthoDB" id="9804196at2"/>
<evidence type="ECO:0000259" key="3">
    <source>
        <dbReference type="Pfam" id="PF13439"/>
    </source>
</evidence>
<comment type="similarity">
    <text evidence="1">Belongs to the glycosyltransferase group 1 family. Glycosyltransferase 4 subfamily.</text>
</comment>
<dbReference type="InterPro" id="IPR028098">
    <property type="entry name" value="Glyco_trans_4-like_N"/>
</dbReference>
<evidence type="ECO:0000313" key="5">
    <source>
        <dbReference type="Proteomes" id="UP000228754"/>
    </source>
</evidence>
<feature type="domain" description="Glycosyltransferase subfamily 4-like N-terminal" evidence="3">
    <location>
        <begin position="17"/>
        <end position="181"/>
    </location>
</feature>
<organism evidence="4 5">
    <name type="scientific">Bacillus pumilus</name>
    <name type="common">Bacillus mesentericus</name>
    <dbReference type="NCBI Taxonomy" id="1408"/>
    <lineage>
        <taxon>Bacteria</taxon>
        <taxon>Bacillati</taxon>
        <taxon>Bacillota</taxon>
        <taxon>Bacilli</taxon>
        <taxon>Bacillales</taxon>
        <taxon>Bacillaceae</taxon>
        <taxon>Bacillus</taxon>
    </lineage>
</organism>
<dbReference type="CDD" id="cd03812">
    <property type="entry name" value="GT4_CapH-like"/>
    <property type="match status" value="1"/>
</dbReference>
<dbReference type="Proteomes" id="UP000228754">
    <property type="component" value="Unassembled WGS sequence"/>
</dbReference>
<feature type="domain" description="Glycosyl transferase family 1" evidence="2">
    <location>
        <begin position="193"/>
        <end position="310"/>
    </location>
</feature>
<dbReference type="GO" id="GO:0016757">
    <property type="term" value="F:glycosyltransferase activity"/>
    <property type="evidence" value="ECO:0007669"/>
    <property type="project" value="InterPro"/>
</dbReference>
<dbReference type="PANTHER" id="PTHR45947">
    <property type="entry name" value="SULFOQUINOVOSYL TRANSFERASE SQD2"/>
    <property type="match status" value="1"/>
</dbReference>
<dbReference type="InterPro" id="IPR001296">
    <property type="entry name" value="Glyco_trans_1"/>
</dbReference>
<comment type="caution">
    <text evidence="4">The sequence shown here is derived from an EMBL/GenBank/DDBJ whole genome shotgun (WGS) entry which is preliminary data.</text>
</comment>
<dbReference type="PANTHER" id="PTHR45947:SF3">
    <property type="entry name" value="SULFOQUINOVOSYL TRANSFERASE SQD2"/>
    <property type="match status" value="1"/>
</dbReference>
<dbReference type="EMBL" id="NKHG01000110">
    <property type="protein sequence ID" value="PCK19961.1"/>
    <property type="molecule type" value="Genomic_DNA"/>
</dbReference>
<dbReference type="SUPFAM" id="SSF53756">
    <property type="entry name" value="UDP-Glycosyltransferase/glycogen phosphorylase"/>
    <property type="match status" value="1"/>
</dbReference>
<evidence type="ECO:0000259" key="2">
    <source>
        <dbReference type="Pfam" id="PF00534"/>
    </source>
</evidence>
<protein>
    <submittedName>
        <fullName evidence="4">Glycosyl transferase</fullName>
    </submittedName>
</protein>
<proteinExistence type="inferred from homology"/>
<keyword evidence="4" id="KW-0808">Transferase</keyword>
<dbReference type="AlphaFoldDB" id="A0A2A5ITB5"/>
<accession>A0A2A5ITB5</accession>
<dbReference type="Pfam" id="PF00534">
    <property type="entry name" value="Glycos_transf_1"/>
    <property type="match status" value="1"/>
</dbReference>
<sequence length="376" mass="42175">MSEPKRVLHIVGGMNRGGAETMIMNLYRALDRNVLQFDFITHREDNCDYDEEIRQLGGRIFYVPSIGASSPFTFVNTLAKTIKRTGPYQAVHAHTDFQTGFSALAAKLAGVKVRICHSHNTAWKQSPSWLDGLMLKGFRQLIFAFSTQLVACGEDAGVFLFGQKKMKNGQVEMLPNGIDLDLFFQSEPDAKIQMKKQLQLHEKKLVIGHIGRFHKQKNHVFFIELAQILKKQGVSFQLVLVGDGPLRQEIESYAKKAGLMEDMVFTGVVSEVPQYMKAFDVFVMPSLFEGLPLVLVEAQASGLPCVISDHITEEVDLGCGLVKRKSLQDSAHEWMKAVLEAYHAEPPLQETITSQLAQRGFDVKQNITRVMNVYGL</sequence>
<name>A0A2A5ITB5_BACPU</name>
<evidence type="ECO:0000313" key="4">
    <source>
        <dbReference type="EMBL" id="PCK19961.1"/>
    </source>
</evidence>
<evidence type="ECO:0000256" key="1">
    <source>
        <dbReference type="ARBA" id="ARBA00009481"/>
    </source>
</evidence>
<reference evidence="4 5" key="1">
    <citation type="submission" date="2017-06" db="EMBL/GenBank/DDBJ databases">
        <title>Draft Genome Sequence of Bacillus sp Strain 36R Isolated from saline sediment at Atanasia, Sonora, Mexico.</title>
        <authorList>
            <person name="Sanchez Diaz R."/>
            <person name="Quiroz Macias M.E."/>
            <person name="Ibarra Gamez J.C."/>
            <person name="Enciso Ibarra J."/>
            <person name="Gomez Gil B."/>
            <person name="Galaviz Silva L."/>
        </authorList>
    </citation>
    <scope>NUCLEOTIDE SEQUENCE [LARGE SCALE GENOMIC DNA]</scope>
    <source>
        <strain evidence="4 5">36R_ATNSAL</strain>
    </source>
</reference>